<dbReference type="EMBL" id="JANPWB010000011">
    <property type="protein sequence ID" value="KAJ1126035.1"/>
    <property type="molecule type" value="Genomic_DNA"/>
</dbReference>
<dbReference type="AlphaFoldDB" id="A0AAV7PL06"/>
<proteinExistence type="predicted"/>
<sequence length="141" mass="15241">MFRCLGLHCNPEVGPDTGPERSAQALVRAASDPDGGRRPSPVERSPARSPRKRVRQGERGAGSHALCACARPRHVFSQAARLGRGRVGAQRVQPTPADTALGAAVRALRQLRRRAGESRGPRRRPCRRLSVPDSMLQVSPS</sequence>
<accession>A0AAV7PL06</accession>
<feature type="region of interest" description="Disordered" evidence="1">
    <location>
        <begin position="10"/>
        <end position="64"/>
    </location>
</feature>
<evidence type="ECO:0000256" key="1">
    <source>
        <dbReference type="SAM" id="MobiDB-lite"/>
    </source>
</evidence>
<evidence type="ECO:0000313" key="3">
    <source>
        <dbReference type="Proteomes" id="UP001066276"/>
    </source>
</evidence>
<feature type="region of interest" description="Disordered" evidence="1">
    <location>
        <begin position="112"/>
        <end position="141"/>
    </location>
</feature>
<protein>
    <submittedName>
        <fullName evidence="2">Uncharacterized protein</fullName>
    </submittedName>
</protein>
<gene>
    <name evidence="2" type="ORF">NDU88_004448</name>
</gene>
<organism evidence="2 3">
    <name type="scientific">Pleurodeles waltl</name>
    <name type="common">Iberian ribbed newt</name>
    <dbReference type="NCBI Taxonomy" id="8319"/>
    <lineage>
        <taxon>Eukaryota</taxon>
        <taxon>Metazoa</taxon>
        <taxon>Chordata</taxon>
        <taxon>Craniata</taxon>
        <taxon>Vertebrata</taxon>
        <taxon>Euteleostomi</taxon>
        <taxon>Amphibia</taxon>
        <taxon>Batrachia</taxon>
        <taxon>Caudata</taxon>
        <taxon>Salamandroidea</taxon>
        <taxon>Salamandridae</taxon>
        <taxon>Pleurodelinae</taxon>
        <taxon>Pleurodeles</taxon>
    </lineage>
</organism>
<name>A0AAV7PL06_PLEWA</name>
<reference evidence="2" key="1">
    <citation type="journal article" date="2022" name="bioRxiv">
        <title>Sequencing and chromosome-scale assembly of the giantPleurodeles waltlgenome.</title>
        <authorList>
            <person name="Brown T."/>
            <person name="Elewa A."/>
            <person name="Iarovenko S."/>
            <person name="Subramanian E."/>
            <person name="Araus A.J."/>
            <person name="Petzold A."/>
            <person name="Susuki M."/>
            <person name="Suzuki K.-i.T."/>
            <person name="Hayashi T."/>
            <person name="Toyoda A."/>
            <person name="Oliveira C."/>
            <person name="Osipova E."/>
            <person name="Leigh N.D."/>
            <person name="Simon A."/>
            <person name="Yun M.H."/>
        </authorList>
    </citation>
    <scope>NUCLEOTIDE SEQUENCE</scope>
    <source>
        <strain evidence="2">20211129_DDA</strain>
        <tissue evidence="2">Liver</tissue>
    </source>
</reference>
<comment type="caution">
    <text evidence="2">The sequence shown here is derived from an EMBL/GenBank/DDBJ whole genome shotgun (WGS) entry which is preliminary data.</text>
</comment>
<keyword evidence="3" id="KW-1185">Reference proteome</keyword>
<evidence type="ECO:0000313" key="2">
    <source>
        <dbReference type="EMBL" id="KAJ1126035.1"/>
    </source>
</evidence>
<dbReference type="Proteomes" id="UP001066276">
    <property type="component" value="Chromosome 7"/>
</dbReference>